<evidence type="ECO:0000313" key="2">
    <source>
        <dbReference type="Proteomes" id="UP001595993"/>
    </source>
</evidence>
<proteinExistence type="predicted"/>
<comment type="caution">
    <text evidence="1">The sequence shown here is derived from an EMBL/GenBank/DDBJ whole genome shotgun (WGS) entry which is preliminary data.</text>
</comment>
<organism evidence="1 2">
    <name type="scientific">Streptomyces maoxianensis</name>
    <dbReference type="NCBI Taxonomy" id="1459942"/>
    <lineage>
        <taxon>Bacteria</taxon>
        <taxon>Bacillati</taxon>
        <taxon>Actinomycetota</taxon>
        <taxon>Actinomycetes</taxon>
        <taxon>Kitasatosporales</taxon>
        <taxon>Streptomycetaceae</taxon>
        <taxon>Streptomyces</taxon>
    </lineage>
</organism>
<keyword evidence="2" id="KW-1185">Reference proteome</keyword>
<gene>
    <name evidence="1" type="ORF">ACFO9E_21525</name>
</gene>
<reference evidence="2" key="1">
    <citation type="journal article" date="2019" name="Int. J. Syst. Evol. Microbiol.">
        <title>The Global Catalogue of Microorganisms (GCM) 10K type strain sequencing project: providing services to taxonomists for standard genome sequencing and annotation.</title>
        <authorList>
            <consortium name="The Broad Institute Genomics Platform"/>
            <consortium name="The Broad Institute Genome Sequencing Center for Infectious Disease"/>
            <person name="Wu L."/>
            <person name="Ma J."/>
        </authorList>
    </citation>
    <scope>NUCLEOTIDE SEQUENCE [LARGE SCALE GENOMIC DNA]</scope>
    <source>
        <strain evidence="2">CGMCC 4.7139</strain>
    </source>
</reference>
<dbReference type="RefSeq" id="WP_381198278.1">
    <property type="nucleotide sequence ID" value="NZ_JBHSFE010000016.1"/>
</dbReference>
<name>A0ABV9G7Y4_9ACTN</name>
<dbReference type="Proteomes" id="UP001595993">
    <property type="component" value="Unassembled WGS sequence"/>
</dbReference>
<dbReference type="EMBL" id="JBHSFE010000016">
    <property type="protein sequence ID" value="MFC4610368.1"/>
    <property type="molecule type" value="Genomic_DNA"/>
</dbReference>
<protein>
    <submittedName>
        <fullName evidence="1">Uncharacterized protein</fullName>
    </submittedName>
</protein>
<accession>A0ABV9G7Y4</accession>
<sequence length="67" mass="7704">MHNLPSQSWTVNRGWMLAANLAGDIEALTRLLGLHDRDDLADAEPDTLRYRLWHRPARLSVMSADEY</sequence>
<evidence type="ECO:0000313" key="1">
    <source>
        <dbReference type="EMBL" id="MFC4610368.1"/>
    </source>
</evidence>